<dbReference type="Pfam" id="PF08662">
    <property type="entry name" value="eIF2A"/>
    <property type="match status" value="1"/>
</dbReference>
<dbReference type="InterPro" id="IPR013979">
    <property type="entry name" value="TIF_beta_prop-like"/>
</dbReference>
<dbReference type="InterPro" id="IPR011659">
    <property type="entry name" value="WD40"/>
</dbReference>
<protein>
    <submittedName>
        <fullName evidence="3">TolB protein</fullName>
    </submittedName>
</protein>
<dbReference type="PANTHER" id="PTHR36842:SF1">
    <property type="entry name" value="PROTEIN TOLB"/>
    <property type="match status" value="1"/>
</dbReference>
<comment type="similarity">
    <text evidence="1">Belongs to the TolB family.</text>
</comment>
<dbReference type="SUPFAM" id="SSF82171">
    <property type="entry name" value="DPP6 N-terminal domain-like"/>
    <property type="match status" value="1"/>
</dbReference>
<dbReference type="InterPro" id="IPR011042">
    <property type="entry name" value="6-blade_b-propeller_TolB-like"/>
</dbReference>
<evidence type="ECO:0000313" key="4">
    <source>
        <dbReference type="Proteomes" id="UP000500961"/>
    </source>
</evidence>
<dbReference type="Pfam" id="PF04450">
    <property type="entry name" value="BSP"/>
    <property type="match status" value="1"/>
</dbReference>
<dbReference type="Gene3D" id="2.120.10.30">
    <property type="entry name" value="TolB, C-terminal domain"/>
    <property type="match status" value="2"/>
</dbReference>
<evidence type="ECO:0000256" key="1">
    <source>
        <dbReference type="ARBA" id="ARBA00009820"/>
    </source>
</evidence>
<evidence type="ECO:0000259" key="2">
    <source>
        <dbReference type="Pfam" id="PF08662"/>
    </source>
</evidence>
<reference evidence="3 4" key="1">
    <citation type="submission" date="2019-07" db="EMBL/GenBank/DDBJ databases">
        <title>Thalassofilum flectens gen. nov., sp. nov., a novel moderate thermophilic anaerobe from a shallow sea hot spring in Kunashir Island (Russia), representing a new family in the order Bacteroidales, and proposal of Thalassofilacea fam. nov.</title>
        <authorList>
            <person name="Kochetkova T.V."/>
            <person name="Podosokorskaya O.A."/>
            <person name="Novikov A."/>
            <person name="Elcheninov A.G."/>
            <person name="Toshchakov S.V."/>
            <person name="Kublanov I.V."/>
        </authorList>
    </citation>
    <scope>NUCLEOTIDE SEQUENCE [LARGE SCALE GENOMIC DNA]</scope>
    <source>
        <strain evidence="3 4">38-H</strain>
    </source>
</reference>
<dbReference type="RefSeq" id="WP_173074675.1">
    <property type="nucleotide sequence ID" value="NZ_CP041345.1"/>
</dbReference>
<sequence>MNRFYGTKVFFVIISILIASQNTKAQYFGKNKPIYKNFKFDVYQTPNFEIYYYLKNDSLLNTLALTAEKWYDRHYQVFRDSIEERNPIILYDNHADFQQTTAISGTIGIGTGGVTEALKNRVVFPITETWQQTNHVLGHELVHAFQYNSLINGDSTSLNSVRNLPLWMVEGMAEYLSLGTYDYQTAMWMRDAVLNDNFPTLQDMTYYPSKYFPYRWGHAFWSFVGRTFGDSLINPIFKETAKRGYNYALLKYIGLTEQSFSTLWKSVYYDYFKKSLPDSVDNPNGSLILFERNAGQINISPSVSPDGRYVAFYSEKDLFSIDLYLAHAISGKIVRRLSSVVHQNEIDALNFIESAGTWSPDSRMFAFVGYSKGKAKLIIADAYEGKLVDEFYIPGVPSFNYPAWSPDGKTIVVSGLVNGNNDLYSVDIKTKKVTQLTHDPWCNIHPAWSADGTRIVFSTDKPSSTSKNGSTGYNLATYDVNTNQITVFDIFPGADNVNPMFSADGKSIFFLSNSDGYRNLYRYYLETGDVYRMTRILTGISGMTTLAPAMSVARENDEIVYSHFYKSKYSIYTADTTDFNPVKVDPYKVDFSASILPPVNRATSGLVDKNLANSNLPTFLVDSFKRVPFKPKFKLDYISNIGMGVSSSPYGTGMAGGVEMLFSDITGKNMLYTGLSLNGEIYDFGGQVAFLQQKKYLTWGISASHIPYSFGQYGYDTLHRTIDGNQVVIEDIQLIYFRMFETATGLLMYFPLSSTQRFELNSSIARYYYRSDIYSNYYIDGFYYGSERRKGEVPPGFWLQQSSAAYVFDNSDFGIASPMRGFRMRLQGSKTLGEFNYWGALADVRKYFFKKPFSFAIRGLYYGRFGSSIDNNVLYPLYIGYPWYVRGYDSNAFLDYGQSNTNVSVDQLTGDNIVVTNFEIRIPFTGPERLCLIKSGSLFTELALFADAGIAWSKDYKPSLKWQPTSLDDRTPFVSTGLSLRINLFGMMILEPYYAIPFQLGGLESARFGINFWPGW</sequence>
<dbReference type="AlphaFoldDB" id="A0A7D4BKF7"/>
<accession>A0A7D4BKF7</accession>
<proteinExistence type="inferred from homology"/>
<dbReference type="Proteomes" id="UP000500961">
    <property type="component" value="Chromosome"/>
</dbReference>
<dbReference type="KEGG" id="ttz:FHG85_07870"/>
<dbReference type="PANTHER" id="PTHR36842">
    <property type="entry name" value="PROTEIN TOLB HOMOLOG"/>
    <property type="match status" value="1"/>
</dbReference>
<evidence type="ECO:0000313" key="3">
    <source>
        <dbReference type="EMBL" id="QKG80179.1"/>
    </source>
</evidence>
<gene>
    <name evidence="3" type="ORF">FHG85_07870</name>
</gene>
<dbReference type="InterPro" id="IPR007541">
    <property type="entry name" value="Uncharacterised_BSP"/>
</dbReference>
<feature type="domain" description="Translation initiation factor beta propellor-like" evidence="2">
    <location>
        <begin position="355"/>
        <end position="473"/>
    </location>
</feature>
<name>A0A7D4BKF7_9BACT</name>
<dbReference type="Pfam" id="PF07676">
    <property type="entry name" value="PD40"/>
    <property type="match status" value="2"/>
</dbReference>
<dbReference type="EMBL" id="CP041345">
    <property type="protein sequence ID" value="QKG80179.1"/>
    <property type="molecule type" value="Genomic_DNA"/>
</dbReference>
<keyword evidence="4" id="KW-1185">Reference proteome</keyword>
<organism evidence="3 4">
    <name type="scientific">Tenuifilum thalassicum</name>
    <dbReference type="NCBI Taxonomy" id="2590900"/>
    <lineage>
        <taxon>Bacteria</taxon>
        <taxon>Pseudomonadati</taxon>
        <taxon>Bacteroidota</taxon>
        <taxon>Bacteroidia</taxon>
        <taxon>Bacteroidales</taxon>
        <taxon>Tenuifilaceae</taxon>
        <taxon>Tenuifilum</taxon>
    </lineage>
</organism>